<evidence type="ECO:0000313" key="4">
    <source>
        <dbReference type="Proteomes" id="UP000476332"/>
    </source>
</evidence>
<feature type="transmembrane region" description="Helical" evidence="1">
    <location>
        <begin position="15"/>
        <end position="32"/>
    </location>
</feature>
<dbReference type="AlphaFoldDB" id="A0A6L9MCM9"/>
<evidence type="ECO:0000259" key="2">
    <source>
        <dbReference type="Pfam" id="PF11127"/>
    </source>
</evidence>
<gene>
    <name evidence="3" type="ORF">GTW51_01975</name>
</gene>
<keyword evidence="1" id="KW-0812">Transmembrane</keyword>
<reference evidence="3 4" key="1">
    <citation type="submission" date="2020-01" db="EMBL/GenBank/DDBJ databases">
        <title>Genomes of bacteria type strains.</title>
        <authorList>
            <person name="Chen J."/>
            <person name="Zhu S."/>
            <person name="Chen J."/>
        </authorList>
    </citation>
    <scope>NUCLEOTIDE SEQUENCE [LARGE SCALE GENOMIC DNA]</scope>
    <source>
        <strain evidence="3 4">KCTC 52919</strain>
    </source>
</reference>
<protein>
    <submittedName>
        <fullName evidence="3">DUF2892 domain-containing protein</fullName>
    </submittedName>
</protein>
<feature type="transmembrane region" description="Helical" evidence="1">
    <location>
        <begin position="38"/>
        <end position="62"/>
    </location>
</feature>
<dbReference type="EMBL" id="JAAAMJ010000001">
    <property type="protein sequence ID" value="NDV85461.1"/>
    <property type="molecule type" value="Genomic_DNA"/>
</dbReference>
<sequence length="73" mass="7753">MALFRNANVGTEDRVVRIVLAAVAAIAAYAYLAAPWSYVAYAVALILVVTAVVRFCPAYALFGASTCRTPTAR</sequence>
<dbReference type="Pfam" id="PF11127">
    <property type="entry name" value="YgaP-like_TM"/>
    <property type="match status" value="1"/>
</dbReference>
<dbReference type="InterPro" id="IPR021309">
    <property type="entry name" value="YgaP-like_TM"/>
</dbReference>
<keyword evidence="1" id="KW-1133">Transmembrane helix</keyword>
<evidence type="ECO:0000256" key="1">
    <source>
        <dbReference type="SAM" id="Phobius"/>
    </source>
</evidence>
<accession>A0A6L9MCM9</accession>
<name>A0A6L9MCM9_9HYPH</name>
<comment type="caution">
    <text evidence="3">The sequence shown here is derived from an EMBL/GenBank/DDBJ whole genome shotgun (WGS) entry which is preliminary data.</text>
</comment>
<organism evidence="3 4">
    <name type="scientific">Aurantimonas aggregata</name>
    <dbReference type="NCBI Taxonomy" id="2047720"/>
    <lineage>
        <taxon>Bacteria</taxon>
        <taxon>Pseudomonadati</taxon>
        <taxon>Pseudomonadota</taxon>
        <taxon>Alphaproteobacteria</taxon>
        <taxon>Hyphomicrobiales</taxon>
        <taxon>Aurantimonadaceae</taxon>
        <taxon>Aurantimonas</taxon>
    </lineage>
</organism>
<evidence type="ECO:0000313" key="3">
    <source>
        <dbReference type="EMBL" id="NDV85461.1"/>
    </source>
</evidence>
<proteinExistence type="predicted"/>
<feature type="domain" description="Inner membrane protein YgaP-like transmembrane" evidence="2">
    <location>
        <begin position="7"/>
        <end position="69"/>
    </location>
</feature>
<dbReference type="RefSeq" id="WP_163042190.1">
    <property type="nucleotide sequence ID" value="NZ_JAAAMJ010000001.1"/>
</dbReference>
<keyword evidence="4" id="KW-1185">Reference proteome</keyword>
<dbReference type="Proteomes" id="UP000476332">
    <property type="component" value="Unassembled WGS sequence"/>
</dbReference>
<keyword evidence="1" id="KW-0472">Membrane</keyword>